<keyword evidence="1" id="KW-0808">Transferase</keyword>
<evidence type="ECO:0000259" key="3">
    <source>
        <dbReference type="PROSITE" id="PS51186"/>
    </source>
</evidence>
<keyword evidence="5" id="KW-1185">Reference proteome</keyword>
<reference evidence="4 5" key="1">
    <citation type="submission" date="2024-03" db="EMBL/GenBank/DDBJ databases">
        <title>Natural products discovery in diverse microorganisms through a two-stage MS feature dereplication strategy.</title>
        <authorList>
            <person name="Zhang R."/>
        </authorList>
    </citation>
    <scope>NUCLEOTIDE SEQUENCE [LARGE SCALE GENOMIC DNA]</scope>
    <source>
        <strain evidence="4 5">18930</strain>
    </source>
</reference>
<sequence length="138" mass="15588">MHDERPDSTIEYRTRFPVDDTELSQLHHDAFGGHYELVSWRSQLERDSKSWVGAFTDGRLCGFVHAVWDGGRHAFLLDTAVDPRLQRKGVGSTLVSTLVTDLRSAGIEWLHVDYEPHLTQFYTVACGFSPTSAGLLRL</sequence>
<dbReference type="CDD" id="cd04301">
    <property type="entry name" value="NAT_SF"/>
    <property type="match status" value="1"/>
</dbReference>
<protein>
    <submittedName>
        <fullName evidence="4">GNAT family N-acetyltransferase</fullName>
    </submittedName>
</protein>
<accession>A0ABZ2PH20</accession>
<dbReference type="PROSITE" id="PS51186">
    <property type="entry name" value="GNAT"/>
    <property type="match status" value="1"/>
</dbReference>
<evidence type="ECO:0000313" key="4">
    <source>
        <dbReference type="EMBL" id="WXG68445.1"/>
    </source>
</evidence>
<dbReference type="EMBL" id="CP147846">
    <property type="protein sequence ID" value="WXG68445.1"/>
    <property type="molecule type" value="Genomic_DNA"/>
</dbReference>
<dbReference type="PANTHER" id="PTHR43626">
    <property type="entry name" value="ACYL-COA N-ACYLTRANSFERASE"/>
    <property type="match status" value="1"/>
</dbReference>
<evidence type="ECO:0000256" key="1">
    <source>
        <dbReference type="ARBA" id="ARBA00022679"/>
    </source>
</evidence>
<dbReference type="SUPFAM" id="SSF55729">
    <property type="entry name" value="Acyl-CoA N-acyltransferases (Nat)"/>
    <property type="match status" value="1"/>
</dbReference>
<name>A0ABZ2PH20_9NOCA</name>
<gene>
    <name evidence="4" type="ORF">WDS16_25180</name>
</gene>
<dbReference type="RefSeq" id="WP_338888659.1">
    <property type="nucleotide sequence ID" value="NZ_CP147846.1"/>
</dbReference>
<dbReference type="InterPro" id="IPR045039">
    <property type="entry name" value="NSI-like"/>
</dbReference>
<feature type="domain" description="N-acetyltransferase" evidence="3">
    <location>
        <begin position="10"/>
        <end position="138"/>
    </location>
</feature>
<organism evidence="4 5">
    <name type="scientific">Rhodococcus sovatensis</name>
    <dbReference type="NCBI Taxonomy" id="1805840"/>
    <lineage>
        <taxon>Bacteria</taxon>
        <taxon>Bacillati</taxon>
        <taxon>Actinomycetota</taxon>
        <taxon>Actinomycetes</taxon>
        <taxon>Mycobacteriales</taxon>
        <taxon>Nocardiaceae</taxon>
        <taxon>Rhodococcus</taxon>
    </lineage>
</organism>
<keyword evidence="2" id="KW-0012">Acyltransferase</keyword>
<dbReference type="PANTHER" id="PTHR43626:SF4">
    <property type="entry name" value="GCN5-RELATED N-ACETYLTRANSFERASE 2, CHLOROPLASTIC"/>
    <property type="match status" value="1"/>
</dbReference>
<evidence type="ECO:0000313" key="5">
    <source>
        <dbReference type="Proteomes" id="UP001432000"/>
    </source>
</evidence>
<dbReference type="InterPro" id="IPR000182">
    <property type="entry name" value="GNAT_dom"/>
</dbReference>
<evidence type="ECO:0000256" key="2">
    <source>
        <dbReference type="ARBA" id="ARBA00023315"/>
    </source>
</evidence>
<dbReference type="Proteomes" id="UP001432000">
    <property type="component" value="Chromosome"/>
</dbReference>
<dbReference type="Gene3D" id="3.40.630.30">
    <property type="match status" value="1"/>
</dbReference>
<dbReference type="InterPro" id="IPR016181">
    <property type="entry name" value="Acyl_CoA_acyltransferase"/>
</dbReference>
<proteinExistence type="predicted"/>
<dbReference type="Pfam" id="PF00583">
    <property type="entry name" value="Acetyltransf_1"/>
    <property type="match status" value="1"/>
</dbReference>